<gene>
    <name evidence="11" type="primary">rcsC_9</name>
    <name evidence="11" type="ORF">PAECIP111891_01978</name>
</gene>
<keyword evidence="11" id="KW-0418">Kinase</keyword>
<keyword evidence="5" id="KW-0805">Transcription regulation</keyword>
<keyword evidence="2" id="KW-0963">Cytoplasm</keyword>
<evidence type="ECO:0000259" key="10">
    <source>
        <dbReference type="PROSITE" id="PS50110"/>
    </source>
</evidence>
<dbReference type="SUPFAM" id="SSF52172">
    <property type="entry name" value="CheY-like"/>
    <property type="match status" value="1"/>
</dbReference>
<dbReference type="Gene3D" id="3.40.50.2300">
    <property type="match status" value="1"/>
</dbReference>
<keyword evidence="4" id="KW-0902">Two-component regulatory system</keyword>
<dbReference type="Proteomes" id="UP000838821">
    <property type="component" value="Unassembled WGS sequence"/>
</dbReference>
<dbReference type="GO" id="GO:0004673">
    <property type="term" value="F:protein histidine kinase activity"/>
    <property type="evidence" value="ECO:0007669"/>
    <property type="project" value="UniProtKB-EC"/>
</dbReference>
<keyword evidence="12" id="KW-1185">Reference proteome</keyword>
<dbReference type="PROSITE" id="PS01124">
    <property type="entry name" value="HTH_ARAC_FAMILY_2"/>
    <property type="match status" value="1"/>
</dbReference>
<evidence type="ECO:0000256" key="7">
    <source>
        <dbReference type="ARBA" id="ARBA00023163"/>
    </source>
</evidence>
<evidence type="ECO:0000256" key="5">
    <source>
        <dbReference type="ARBA" id="ARBA00023015"/>
    </source>
</evidence>
<dbReference type="EMBL" id="CAKMMW010000004">
    <property type="protein sequence ID" value="CAH1202137.1"/>
    <property type="molecule type" value="Genomic_DNA"/>
</dbReference>
<feature type="modified residue" description="4-aspartylphosphate" evidence="8">
    <location>
        <position position="55"/>
    </location>
</feature>
<name>A0ABM9C577_9BACL</name>
<evidence type="ECO:0000259" key="9">
    <source>
        <dbReference type="PROSITE" id="PS01124"/>
    </source>
</evidence>
<dbReference type="PRINTS" id="PR00032">
    <property type="entry name" value="HTHARAC"/>
</dbReference>
<evidence type="ECO:0000256" key="3">
    <source>
        <dbReference type="ARBA" id="ARBA00022553"/>
    </source>
</evidence>
<feature type="domain" description="Response regulatory" evidence="10">
    <location>
        <begin position="3"/>
        <end position="120"/>
    </location>
</feature>
<dbReference type="EC" id="2.7.13.3" evidence="11"/>
<evidence type="ECO:0000313" key="12">
    <source>
        <dbReference type="Proteomes" id="UP000838821"/>
    </source>
</evidence>
<dbReference type="PROSITE" id="PS50110">
    <property type="entry name" value="RESPONSE_REGULATORY"/>
    <property type="match status" value="1"/>
</dbReference>
<proteinExistence type="predicted"/>
<evidence type="ECO:0000256" key="4">
    <source>
        <dbReference type="ARBA" id="ARBA00023012"/>
    </source>
</evidence>
<dbReference type="InterPro" id="IPR009057">
    <property type="entry name" value="Homeodomain-like_sf"/>
</dbReference>
<dbReference type="RefSeq" id="WP_236286676.1">
    <property type="nucleotide sequence ID" value="NZ_CAKMMW010000004.1"/>
</dbReference>
<dbReference type="PROSITE" id="PS00041">
    <property type="entry name" value="HTH_ARAC_FAMILY_1"/>
    <property type="match status" value="1"/>
</dbReference>
<evidence type="ECO:0000256" key="8">
    <source>
        <dbReference type="PROSITE-ProRule" id="PRU00169"/>
    </source>
</evidence>
<dbReference type="InterPro" id="IPR011006">
    <property type="entry name" value="CheY-like_superfamily"/>
</dbReference>
<accession>A0ABM9C577</accession>
<dbReference type="PANTHER" id="PTHR42713">
    <property type="entry name" value="HISTIDINE KINASE-RELATED"/>
    <property type="match status" value="1"/>
</dbReference>
<dbReference type="SUPFAM" id="SSF46689">
    <property type="entry name" value="Homeodomain-like"/>
    <property type="match status" value="2"/>
</dbReference>
<dbReference type="Gene3D" id="1.10.10.60">
    <property type="entry name" value="Homeodomain-like"/>
    <property type="match status" value="2"/>
</dbReference>
<comment type="caution">
    <text evidence="11">The sequence shown here is derived from an EMBL/GenBank/DDBJ whole genome shotgun (WGS) entry which is preliminary data.</text>
</comment>
<dbReference type="PANTHER" id="PTHR42713:SF3">
    <property type="entry name" value="TRANSCRIPTIONAL REGULATORY PROTEIN HPTR"/>
    <property type="match status" value="1"/>
</dbReference>
<dbReference type="Pfam" id="PF00072">
    <property type="entry name" value="Response_reg"/>
    <property type="match status" value="1"/>
</dbReference>
<feature type="domain" description="HTH araC/xylS-type" evidence="9">
    <location>
        <begin position="437"/>
        <end position="535"/>
    </location>
</feature>
<keyword evidence="11" id="KW-0808">Transferase</keyword>
<dbReference type="InterPro" id="IPR001789">
    <property type="entry name" value="Sig_transdc_resp-reg_receiver"/>
</dbReference>
<comment type="subcellular location">
    <subcellularLocation>
        <location evidence="1">Cytoplasm</location>
    </subcellularLocation>
</comment>
<evidence type="ECO:0000256" key="6">
    <source>
        <dbReference type="ARBA" id="ARBA00023125"/>
    </source>
</evidence>
<dbReference type="SMART" id="SM00342">
    <property type="entry name" value="HTH_ARAC"/>
    <property type="match status" value="1"/>
</dbReference>
<dbReference type="CDD" id="cd17536">
    <property type="entry name" value="REC_YesN-like"/>
    <property type="match status" value="1"/>
</dbReference>
<dbReference type="InterPro" id="IPR051552">
    <property type="entry name" value="HptR"/>
</dbReference>
<keyword evidence="7" id="KW-0804">Transcription</keyword>
<evidence type="ECO:0000256" key="1">
    <source>
        <dbReference type="ARBA" id="ARBA00004496"/>
    </source>
</evidence>
<dbReference type="SMART" id="SM00448">
    <property type="entry name" value="REC"/>
    <property type="match status" value="1"/>
</dbReference>
<dbReference type="InterPro" id="IPR018060">
    <property type="entry name" value="HTH_AraC"/>
</dbReference>
<keyword evidence="3 8" id="KW-0597">Phosphoprotein</keyword>
<evidence type="ECO:0000313" key="11">
    <source>
        <dbReference type="EMBL" id="CAH1202137.1"/>
    </source>
</evidence>
<protein>
    <submittedName>
        <fullName evidence="11">Sensor histidine kinase RcsC</fullName>
        <ecNumber evidence="11">2.7.13.3</ecNumber>
    </submittedName>
</protein>
<dbReference type="InterPro" id="IPR018062">
    <property type="entry name" value="HTH_AraC-typ_CS"/>
</dbReference>
<dbReference type="Pfam" id="PF12833">
    <property type="entry name" value="HTH_18"/>
    <property type="match status" value="1"/>
</dbReference>
<reference evidence="11" key="1">
    <citation type="submission" date="2022-01" db="EMBL/GenBank/DDBJ databases">
        <authorList>
            <person name="Criscuolo A."/>
        </authorList>
    </citation>
    <scope>NUCLEOTIDE SEQUENCE</scope>
    <source>
        <strain evidence="11">CIP111891</strain>
    </source>
</reference>
<sequence length="536" mass="61541">MFSLLIVDDHKHQVDTLAATLPWEELGISTIHKAYEGQGALAIMETHPVDIIITDIRMPGMSGLDLLERIHESSRKIDAILLTGYAEFEYAKKAIELHAVEYLIKPVRDQLLIDAVSRVISKRQNDLQHSQAFKQANAILHQNLPLLKEKVLNDLLQGADISHKQLTEKLEMYQIPFTFGDCIRFMVIQFDPHFYESYTPSDMKLFEYAVMNMAEELLQSHFSLWTRKAPQDNVTLMLKPIHSGGTAWSEEGLVSIANLLLEQVHRYLKGTVAIYLSTPARFPEEIHANYTSVVSSAISASERKGIFNLNKHDVSSRGLEPLRSLYHAPMLIQLMESNNLDKLNEKFHVIFQELEQKQADSRAHLREAYLHILSCFTFLAHKKGKVLEDIIGIGSVHKEHSVIHSAKQLKAWCILILEALTEGVPIVDDENHQQLVNKIQAYIHLNLSKDVTLQSISEHVYLHAVYLSKIYKEITGLNLSEYILHARMEEAKRLLEKTSFKIYEITEKVGYQSPQHFIRRFKKYYGVTPDIFRKQI</sequence>
<evidence type="ECO:0000256" key="2">
    <source>
        <dbReference type="ARBA" id="ARBA00022490"/>
    </source>
</evidence>
<dbReference type="InterPro" id="IPR020449">
    <property type="entry name" value="Tscrpt_reg_AraC-type_HTH"/>
</dbReference>
<keyword evidence="6" id="KW-0238">DNA-binding</keyword>
<organism evidence="11 12">
    <name type="scientific">Paenibacillus allorhizoplanae</name>
    <dbReference type="NCBI Taxonomy" id="2905648"/>
    <lineage>
        <taxon>Bacteria</taxon>
        <taxon>Bacillati</taxon>
        <taxon>Bacillota</taxon>
        <taxon>Bacilli</taxon>
        <taxon>Bacillales</taxon>
        <taxon>Paenibacillaceae</taxon>
        <taxon>Paenibacillus</taxon>
    </lineage>
</organism>